<keyword evidence="3" id="KW-1185">Reference proteome</keyword>
<feature type="signal peptide" evidence="1">
    <location>
        <begin position="1"/>
        <end position="19"/>
    </location>
</feature>
<proteinExistence type="predicted"/>
<keyword evidence="1" id="KW-0732">Signal</keyword>
<gene>
    <name evidence="2" type="ORF">ERX46_01265</name>
</gene>
<evidence type="ECO:0000313" key="3">
    <source>
        <dbReference type="Proteomes" id="UP000293952"/>
    </source>
</evidence>
<dbReference type="Proteomes" id="UP000293952">
    <property type="component" value="Unassembled WGS sequence"/>
</dbReference>
<name>A0A4Q4KSK0_9FLAO</name>
<reference evidence="2 3" key="1">
    <citation type="submission" date="2019-02" db="EMBL/GenBank/DDBJ databases">
        <title>Genome sequence of the sea-ice species Brumimicrobium glaciale.</title>
        <authorList>
            <person name="Bowman J.P."/>
        </authorList>
    </citation>
    <scope>NUCLEOTIDE SEQUENCE [LARGE SCALE GENOMIC DNA]</scope>
    <source>
        <strain evidence="2 3">IC156</strain>
    </source>
</reference>
<accession>A0A4Q4KSK0</accession>
<protein>
    <submittedName>
        <fullName evidence="2">Uncharacterized protein</fullName>
    </submittedName>
</protein>
<evidence type="ECO:0000313" key="2">
    <source>
        <dbReference type="EMBL" id="RYM35649.1"/>
    </source>
</evidence>
<dbReference type="RefSeq" id="WP_130092016.1">
    <property type="nucleotide sequence ID" value="NZ_SETE01000001.1"/>
</dbReference>
<sequence>MKKIIILSIALAASLTATSQNEENNSMADWSPEIYQVGKKYPGYIIKLDGDTIQGFIEADSRCSGAGIGSSNQNRVEFYLKETDRKPTEKYKPDDIKGYKIADKVYESINYSGGMFKKANFNLVVEDGAIRLYEWYSTVENYSMLSRQSGETWQAFDARRYIINLVVAKEPTDPIEFSMLGLSFKKKMPPLIEDNAEMAQKVADKEKGYTFLNAFEVIKEYNAWAAAQ</sequence>
<feature type="chain" id="PRO_5020627359" evidence="1">
    <location>
        <begin position="20"/>
        <end position="228"/>
    </location>
</feature>
<comment type="caution">
    <text evidence="2">The sequence shown here is derived from an EMBL/GenBank/DDBJ whole genome shotgun (WGS) entry which is preliminary data.</text>
</comment>
<evidence type="ECO:0000256" key="1">
    <source>
        <dbReference type="SAM" id="SignalP"/>
    </source>
</evidence>
<dbReference type="AlphaFoldDB" id="A0A4Q4KSK0"/>
<organism evidence="2 3">
    <name type="scientific">Brumimicrobium glaciale</name>
    <dbReference type="NCBI Taxonomy" id="200475"/>
    <lineage>
        <taxon>Bacteria</taxon>
        <taxon>Pseudomonadati</taxon>
        <taxon>Bacteroidota</taxon>
        <taxon>Flavobacteriia</taxon>
        <taxon>Flavobacteriales</taxon>
        <taxon>Crocinitomicaceae</taxon>
        <taxon>Brumimicrobium</taxon>
    </lineage>
</organism>
<dbReference type="EMBL" id="SETE01000001">
    <property type="protein sequence ID" value="RYM35649.1"/>
    <property type="molecule type" value="Genomic_DNA"/>
</dbReference>
<dbReference type="OrthoDB" id="952442at2"/>